<gene>
    <name evidence="6" type="ORF">L201_003893</name>
</gene>
<feature type="domain" description="Pseudouridine synthase I TruA alpha/beta" evidence="5">
    <location>
        <begin position="304"/>
        <end position="442"/>
    </location>
</feature>
<comment type="similarity">
    <text evidence="1">Belongs to the tRNA pseudouridine synthase TruA family.</text>
</comment>
<evidence type="ECO:0000259" key="5">
    <source>
        <dbReference type="Pfam" id="PF01416"/>
    </source>
</evidence>
<protein>
    <submittedName>
        <fullName evidence="6">tRNA pseudouridine(38-40) synthase</fullName>
    </submittedName>
</protein>
<dbReference type="RefSeq" id="XP_066075741.1">
    <property type="nucleotide sequence ID" value="XM_066219644.1"/>
</dbReference>
<feature type="compositionally biased region" description="Basic and acidic residues" evidence="4">
    <location>
        <begin position="549"/>
        <end position="571"/>
    </location>
</feature>
<evidence type="ECO:0000313" key="6">
    <source>
        <dbReference type="EMBL" id="WWC88978.1"/>
    </source>
</evidence>
<name>A0AAX4JWS8_9TREE</name>
<dbReference type="InterPro" id="IPR020094">
    <property type="entry name" value="TruA/RsuA/RluB/E/F_N"/>
</dbReference>
<organism evidence="6 7">
    <name type="scientific">Kwoniella dendrophila CBS 6074</name>
    <dbReference type="NCBI Taxonomy" id="1295534"/>
    <lineage>
        <taxon>Eukaryota</taxon>
        <taxon>Fungi</taxon>
        <taxon>Dikarya</taxon>
        <taxon>Basidiomycota</taxon>
        <taxon>Agaricomycotina</taxon>
        <taxon>Tremellomycetes</taxon>
        <taxon>Tremellales</taxon>
        <taxon>Cryptococcaceae</taxon>
        <taxon>Kwoniella</taxon>
    </lineage>
</organism>
<dbReference type="GeneID" id="91094563"/>
<keyword evidence="7" id="KW-1185">Reference proteome</keyword>
<evidence type="ECO:0000256" key="1">
    <source>
        <dbReference type="ARBA" id="ARBA00009375"/>
    </source>
</evidence>
<dbReference type="GO" id="GO:0005634">
    <property type="term" value="C:nucleus"/>
    <property type="evidence" value="ECO:0007669"/>
    <property type="project" value="TreeGrafter"/>
</dbReference>
<dbReference type="InterPro" id="IPR020095">
    <property type="entry name" value="PsdUridine_synth_TruA_C"/>
</dbReference>
<dbReference type="Gene3D" id="3.30.70.580">
    <property type="entry name" value="Pseudouridine synthase I, catalytic domain, N-terminal subdomain"/>
    <property type="match status" value="1"/>
</dbReference>
<dbReference type="GO" id="GO:0005737">
    <property type="term" value="C:cytoplasm"/>
    <property type="evidence" value="ECO:0007669"/>
    <property type="project" value="TreeGrafter"/>
</dbReference>
<dbReference type="InterPro" id="IPR020097">
    <property type="entry name" value="PsdUridine_synth_TruA_a/b_dom"/>
</dbReference>
<dbReference type="SUPFAM" id="SSF55120">
    <property type="entry name" value="Pseudouridine synthase"/>
    <property type="match status" value="1"/>
</dbReference>
<dbReference type="GO" id="GO:1990481">
    <property type="term" value="P:mRNA pseudouridine synthesis"/>
    <property type="evidence" value="ECO:0007669"/>
    <property type="project" value="TreeGrafter"/>
</dbReference>
<dbReference type="PANTHER" id="PTHR11142:SF5">
    <property type="entry name" value="TRNA PSEUDOURIDINE(38_39) SYNTHASE"/>
    <property type="match status" value="1"/>
</dbReference>
<dbReference type="GO" id="GO:0009982">
    <property type="term" value="F:pseudouridine synthase activity"/>
    <property type="evidence" value="ECO:0007669"/>
    <property type="project" value="InterPro"/>
</dbReference>
<reference evidence="6 7" key="1">
    <citation type="submission" date="2024-01" db="EMBL/GenBank/DDBJ databases">
        <title>Comparative genomics of Cryptococcus and Kwoniella reveals pathogenesis evolution and contrasting modes of karyotype evolution via chromosome fusion or intercentromeric recombination.</title>
        <authorList>
            <person name="Coelho M.A."/>
            <person name="David-Palma M."/>
            <person name="Shea T."/>
            <person name="Bowers K."/>
            <person name="McGinley-Smith S."/>
            <person name="Mohammad A.W."/>
            <person name="Gnirke A."/>
            <person name="Yurkov A.M."/>
            <person name="Nowrousian M."/>
            <person name="Sun S."/>
            <person name="Cuomo C.A."/>
            <person name="Heitman J."/>
        </authorList>
    </citation>
    <scope>NUCLEOTIDE SEQUENCE [LARGE SCALE GENOMIC DNA]</scope>
    <source>
        <strain evidence="6 7">CBS 6074</strain>
    </source>
</reference>
<dbReference type="Pfam" id="PF01416">
    <property type="entry name" value="PseudoU_synth_1"/>
    <property type="match status" value="1"/>
</dbReference>
<feature type="region of interest" description="Disordered" evidence="4">
    <location>
        <begin position="182"/>
        <end position="230"/>
    </location>
</feature>
<dbReference type="AlphaFoldDB" id="A0AAX4JWS8"/>
<evidence type="ECO:0000256" key="3">
    <source>
        <dbReference type="ARBA" id="ARBA00023235"/>
    </source>
</evidence>
<dbReference type="Gene3D" id="3.30.70.660">
    <property type="entry name" value="Pseudouridine synthase I, catalytic domain, C-terminal subdomain"/>
    <property type="match status" value="1"/>
</dbReference>
<dbReference type="GO" id="GO:0003723">
    <property type="term" value="F:RNA binding"/>
    <property type="evidence" value="ECO:0007669"/>
    <property type="project" value="InterPro"/>
</dbReference>
<feature type="region of interest" description="Disordered" evidence="4">
    <location>
        <begin position="27"/>
        <end position="77"/>
    </location>
</feature>
<dbReference type="InterPro" id="IPR020103">
    <property type="entry name" value="PsdUridine_synth_cat_dom_sf"/>
</dbReference>
<evidence type="ECO:0000256" key="4">
    <source>
        <dbReference type="SAM" id="MobiDB-lite"/>
    </source>
</evidence>
<feature type="region of interest" description="Disordered" evidence="4">
    <location>
        <begin position="345"/>
        <end position="367"/>
    </location>
</feature>
<dbReference type="InterPro" id="IPR001406">
    <property type="entry name" value="PsdUridine_synth_TruA"/>
</dbReference>
<sequence>MSYLASLSREELIARIESLEAAVKVGEKNGSLTTEVGSSTSIPVTSSSSSSSRPALPETPSSPSPLVDENGKPLRKHDRKVIRKKEKEFRFNSHGQRHIALIISYHGWPYCGIALQDKPEIKTVESELLNALIKTKLIEDTNGINTLEGCGYSRCGRTDRGVSGNGQIVNLWVRSLRKRNDGGESLPNEFGYKDPTEDPIPSKPTSTSTEIEEDEIDGNSKQNKNKNKIKNKEIPSSPILEFPYPKLLNSVLPPSIRILGWSPLNTEFDSRFSCKFRHYKYAFHLKPTPSSDSLNLKLMEKGCEYLIGENDHRNFCKLDGSKQIKNHKRTILKAYFQEDDKSKKDGIDISQETSGSSEEDENYDDIEKEQSKESKKIIFNLIGTAFLWHQVRHIISVLFLIGMELEKPEIIKDLLNVEKYPSKPLYTMGDPLPLTLFECGYEQGLLDWRFSGYDGPWQSLSIEKKLELWDYAMNGKDSFERQLLQSTQKYDLKSWQINNSLNKLRQIFPTSQENQILSQRPETNESNQQKQIIYPVGGGEFIIGRSYKELKDRPRGETPDQVNEKYRLTKGDKKKKSKMEVEATNEDE</sequence>
<keyword evidence="2" id="KW-0819">tRNA processing</keyword>
<evidence type="ECO:0000256" key="2">
    <source>
        <dbReference type="ARBA" id="ARBA00022694"/>
    </source>
</evidence>
<dbReference type="PANTHER" id="PTHR11142">
    <property type="entry name" value="PSEUDOURIDYLATE SYNTHASE"/>
    <property type="match status" value="1"/>
</dbReference>
<feature type="compositionally biased region" description="Low complexity" evidence="4">
    <location>
        <begin position="38"/>
        <end position="52"/>
    </location>
</feature>
<feature type="compositionally biased region" description="Acidic residues" evidence="4">
    <location>
        <begin position="357"/>
        <end position="367"/>
    </location>
</feature>
<accession>A0AAX4JWS8</accession>
<dbReference type="EMBL" id="CP144102">
    <property type="protein sequence ID" value="WWC88978.1"/>
    <property type="molecule type" value="Genomic_DNA"/>
</dbReference>
<evidence type="ECO:0000313" key="7">
    <source>
        <dbReference type="Proteomes" id="UP001355207"/>
    </source>
</evidence>
<keyword evidence="3" id="KW-0413">Isomerase</keyword>
<dbReference type="Proteomes" id="UP001355207">
    <property type="component" value="Chromosome 5"/>
</dbReference>
<dbReference type="GO" id="GO:0031119">
    <property type="term" value="P:tRNA pseudouridine synthesis"/>
    <property type="evidence" value="ECO:0007669"/>
    <property type="project" value="TreeGrafter"/>
</dbReference>
<feature type="region of interest" description="Disordered" evidence="4">
    <location>
        <begin position="549"/>
        <end position="588"/>
    </location>
</feature>
<proteinExistence type="inferred from homology"/>